<keyword evidence="2" id="KW-1003">Cell membrane</keyword>
<evidence type="ECO:0000256" key="1">
    <source>
        <dbReference type="ARBA" id="ARBA00004651"/>
    </source>
</evidence>
<evidence type="ECO:0000256" key="5">
    <source>
        <dbReference type="ARBA" id="ARBA00023136"/>
    </source>
</evidence>
<evidence type="ECO:0000256" key="6">
    <source>
        <dbReference type="SAM" id="Phobius"/>
    </source>
</evidence>
<proteinExistence type="predicted"/>
<keyword evidence="3 6" id="KW-0812">Transmembrane</keyword>
<evidence type="ECO:0000313" key="8">
    <source>
        <dbReference type="Proteomes" id="UP000094291"/>
    </source>
</evidence>
<dbReference type="PANTHER" id="PTHR30086:SF16">
    <property type="entry name" value="AMINO ACID EFFLUX PERMEASE RHTB FAMILY"/>
    <property type="match status" value="1"/>
</dbReference>
<feature type="transmembrane region" description="Helical" evidence="6">
    <location>
        <begin position="143"/>
        <end position="163"/>
    </location>
</feature>
<dbReference type="Pfam" id="PF01810">
    <property type="entry name" value="LysE"/>
    <property type="match status" value="1"/>
</dbReference>
<keyword evidence="8" id="KW-1185">Reference proteome</keyword>
<dbReference type="PANTHER" id="PTHR30086">
    <property type="entry name" value="ARGININE EXPORTER PROTEIN ARGO"/>
    <property type="match status" value="1"/>
</dbReference>
<dbReference type="RefSeq" id="WP_069000060.1">
    <property type="nucleotide sequence ID" value="NZ_MDTQ01000001.1"/>
</dbReference>
<keyword evidence="5 6" id="KW-0472">Membrane</keyword>
<dbReference type="EMBL" id="MDTQ01000001">
    <property type="protein sequence ID" value="ODC05038.1"/>
    <property type="molecule type" value="Genomic_DNA"/>
</dbReference>
<feature type="transmembrane region" description="Helical" evidence="6">
    <location>
        <begin position="6"/>
        <end position="28"/>
    </location>
</feature>
<dbReference type="Proteomes" id="UP000094291">
    <property type="component" value="Unassembled WGS sequence"/>
</dbReference>
<dbReference type="InterPro" id="IPR001123">
    <property type="entry name" value="LeuE-type"/>
</dbReference>
<dbReference type="STRING" id="197479.BFW38_17360"/>
<evidence type="ECO:0000256" key="3">
    <source>
        <dbReference type="ARBA" id="ARBA00022692"/>
    </source>
</evidence>
<accession>A0A1E2VDE9</accession>
<comment type="caution">
    <text evidence="7">The sequence shown here is derived from an EMBL/GenBank/DDBJ whole genome shotgun (WGS) entry which is preliminary data.</text>
</comment>
<comment type="subcellular location">
    <subcellularLocation>
        <location evidence="1">Cell membrane</location>
        <topology evidence="1">Multi-pass membrane protein</topology>
    </subcellularLocation>
</comment>
<gene>
    <name evidence="7" type="ORF">BFW38_17360</name>
</gene>
<sequence>MTFSAWLSIATLCTLGAISPGPSLAMILRHTVKGSRRHGIVAAFAHGIGIGLYALAAVAGVATLLHQFPALETGLTWAGAAYLAWIGGQALRSSGSVLTPLKYSAVNMKQAARDGFLTAFLSPKIAIFFIALFAPFVGTDQGMLSKIIIALTAWGIDTGWYLLVALGLSHSQLLPWLQAHSRWIDRITGIVLIAIALSVVLL</sequence>
<reference evidence="7 8" key="1">
    <citation type="submission" date="2016-08" db="EMBL/GenBank/DDBJ databases">
        <authorList>
            <person name="Seilhamer J.J."/>
        </authorList>
    </citation>
    <scope>NUCLEOTIDE SEQUENCE [LARGE SCALE GENOMIC DNA]</scope>
    <source>
        <strain evidence="7 8">PH27A</strain>
    </source>
</reference>
<evidence type="ECO:0000313" key="7">
    <source>
        <dbReference type="EMBL" id="ODC05038.1"/>
    </source>
</evidence>
<dbReference type="AlphaFoldDB" id="A0A1E2VDE9"/>
<keyword evidence="4 6" id="KW-1133">Transmembrane helix</keyword>
<dbReference type="GO" id="GO:0005886">
    <property type="term" value="C:plasma membrane"/>
    <property type="evidence" value="ECO:0007669"/>
    <property type="project" value="UniProtKB-SubCell"/>
</dbReference>
<dbReference type="OrthoDB" id="581870at2"/>
<feature type="transmembrane region" description="Helical" evidence="6">
    <location>
        <begin position="115"/>
        <end position="137"/>
    </location>
</feature>
<organism evidence="7 8">
    <name type="scientific">Terasakiispira papahanaumokuakeensis</name>
    <dbReference type="NCBI Taxonomy" id="197479"/>
    <lineage>
        <taxon>Bacteria</taxon>
        <taxon>Pseudomonadati</taxon>
        <taxon>Pseudomonadota</taxon>
        <taxon>Gammaproteobacteria</taxon>
        <taxon>Oceanospirillales</taxon>
        <taxon>Terasakiispira</taxon>
    </lineage>
</organism>
<feature type="transmembrane region" description="Helical" evidence="6">
    <location>
        <begin position="74"/>
        <end position="94"/>
    </location>
</feature>
<evidence type="ECO:0000256" key="4">
    <source>
        <dbReference type="ARBA" id="ARBA00022989"/>
    </source>
</evidence>
<feature type="transmembrane region" description="Helical" evidence="6">
    <location>
        <begin position="40"/>
        <end position="62"/>
    </location>
</feature>
<protein>
    <submittedName>
        <fullName evidence="7">Lysine transporter LysE</fullName>
    </submittedName>
</protein>
<evidence type="ECO:0000256" key="2">
    <source>
        <dbReference type="ARBA" id="ARBA00022475"/>
    </source>
</evidence>
<name>A0A1E2VDE9_9GAMM</name>
<feature type="transmembrane region" description="Helical" evidence="6">
    <location>
        <begin position="183"/>
        <end position="201"/>
    </location>
</feature>
<dbReference type="GO" id="GO:0015171">
    <property type="term" value="F:amino acid transmembrane transporter activity"/>
    <property type="evidence" value="ECO:0007669"/>
    <property type="project" value="TreeGrafter"/>
</dbReference>